<dbReference type="Pfam" id="PF16653">
    <property type="entry name" value="Sacchrp_dh_C"/>
    <property type="match status" value="1"/>
</dbReference>
<dbReference type="Proteomes" id="UP000696931">
    <property type="component" value="Unassembled WGS sequence"/>
</dbReference>
<dbReference type="AlphaFoldDB" id="A0A933SEP1"/>
<dbReference type="EMBL" id="JACRIW010000075">
    <property type="protein sequence ID" value="MBI5169910.1"/>
    <property type="molecule type" value="Genomic_DNA"/>
</dbReference>
<protein>
    <submittedName>
        <fullName evidence="4">Saccharopine dehydrogenase NADP-binding domain-containing protein</fullName>
    </submittedName>
</protein>
<dbReference type="InterPro" id="IPR032095">
    <property type="entry name" value="Sacchrp_dh-like_C"/>
</dbReference>
<dbReference type="InterPro" id="IPR005097">
    <property type="entry name" value="Sacchrp_dh_NADP-bd"/>
</dbReference>
<evidence type="ECO:0000259" key="3">
    <source>
        <dbReference type="Pfam" id="PF16653"/>
    </source>
</evidence>
<evidence type="ECO:0000256" key="1">
    <source>
        <dbReference type="ARBA" id="ARBA00023002"/>
    </source>
</evidence>
<evidence type="ECO:0000259" key="2">
    <source>
        <dbReference type="Pfam" id="PF03435"/>
    </source>
</evidence>
<dbReference type="InterPro" id="IPR036291">
    <property type="entry name" value="NAD(P)-bd_dom_sf"/>
</dbReference>
<dbReference type="Gene3D" id="3.40.50.720">
    <property type="entry name" value="NAD(P)-binding Rossmann-like Domain"/>
    <property type="match status" value="1"/>
</dbReference>
<sequence>MNILVLGGGQQGRVIASDLAASRPADRITVADLRPPKLPALPNLAAVEADLSSAEAIARLLHAHDLGVGALPSRFGYGAMQAAIAAKRPLADVSFSAESPLTLHAEAVAAGVTIVPDCGLAPGLSHLCCGHAGAQGPLDELDISVGGVAQDQSRPYGYVVTWSVEDLLEEYVRDARVMRDGRPASVPVFSDLKRVQVEGAGEMESFLSDGLRTLLETMPEVPNMSERTLRWPGHVEAVRPLVASGHFLQAMREQCVTKPENDLVAMVVYARFRSGRESRTTLVDRYDAASGLTAMARTTALTTSVTAQLLADGGVPEKGVRMLEHVGRDAKAHGFILGELAKRGVRLIGKDA</sequence>
<dbReference type="PANTHER" id="PTHR11133">
    <property type="entry name" value="SACCHAROPINE DEHYDROGENASE"/>
    <property type="match status" value="1"/>
</dbReference>
<dbReference type="Pfam" id="PF03435">
    <property type="entry name" value="Sacchrp_dh_NADP"/>
    <property type="match status" value="1"/>
</dbReference>
<gene>
    <name evidence="4" type="ORF">HZA61_10510</name>
</gene>
<name>A0A933SEP1_UNCEI</name>
<dbReference type="InterPro" id="IPR051168">
    <property type="entry name" value="AASS"/>
</dbReference>
<proteinExistence type="predicted"/>
<evidence type="ECO:0000313" key="4">
    <source>
        <dbReference type="EMBL" id="MBI5169910.1"/>
    </source>
</evidence>
<evidence type="ECO:0000313" key="5">
    <source>
        <dbReference type="Proteomes" id="UP000696931"/>
    </source>
</evidence>
<feature type="domain" description="Saccharopine dehydrogenase-like C-terminal" evidence="3">
    <location>
        <begin position="119"/>
        <end position="345"/>
    </location>
</feature>
<comment type="caution">
    <text evidence="4">The sequence shown here is derived from an EMBL/GenBank/DDBJ whole genome shotgun (WGS) entry which is preliminary data.</text>
</comment>
<dbReference type="SUPFAM" id="SSF55347">
    <property type="entry name" value="Glyceraldehyde-3-phosphate dehydrogenase-like, C-terminal domain"/>
    <property type="match status" value="1"/>
</dbReference>
<feature type="domain" description="Saccharopine dehydrogenase NADP binding" evidence="2">
    <location>
        <begin position="3"/>
        <end position="115"/>
    </location>
</feature>
<dbReference type="GO" id="GO:0016491">
    <property type="term" value="F:oxidoreductase activity"/>
    <property type="evidence" value="ECO:0007669"/>
    <property type="project" value="UniProtKB-KW"/>
</dbReference>
<dbReference type="Gene3D" id="3.30.360.10">
    <property type="entry name" value="Dihydrodipicolinate Reductase, domain 2"/>
    <property type="match status" value="1"/>
</dbReference>
<keyword evidence="1" id="KW-0560">Oxidoreductase</keyword>
<dbReference type="SUPFAM" id="SSF51735">
    <property type="entry name" value="NAD(P)-binding Rossmann-fold domains"/>
    <property type="match status" value="1"/>
</dbReference>
<dbReference type="PANTHER" id="PTHR11133:SF22">
    <property type="entry name" value="ALPHA-AMINOADIPIC SEMIALDEHYDE SYNTHASE, MITOCHONDRIAL"/>
    <property type="match status" value="1"/>
</dbReference>
<reference evidence="4" key="1">
    <citation type="submission" date="2020-07" db="EMBL/GenBank/DDBJ databases">
        <title>Huge and variable diversity of episymbiotic CPR bacteria and DPANN archaea in groundwater ecosystems.</title>
        <authorList>
            <person name="He C.Y."/>
            <person name="Keren R."/>
            <person name="Whittaker M."/>
            <person name="Farag I.F."/>
            <person name="Doudna J."/>
            <person name="Cate J.H.D."/>
            <person name="Banfield J.F."/>
        </authorList>
    </citation>
    <scope>NUCLEOTIDE SEQUENCE</scope>
    <source>
        <strain evidence="4">NC_groundwater_1813_Pr3_B-0.1um_71_17</strain>
    </source>
</reference>
<accession>A0A933SEP1</accession>
<organism evidence="4 5">
    <name type="scientific">Eiseniibacteriota bacterium</name>
    <dbReference type="NCBI Taxonomy" id="2212470"/>
    <lineage>
        <taxon>Bacteria</taxon>
        <taxon>Candidatus Eiseniibacteriota</taxon>
    </lineage>
</organism>